<feature type="chain" id="PRO_5022810664" evidence="3">
    <location>
        <begin position="31"/>
        <end position="317"/>
    </location>
</feature>
<feature type="signal peptide" evidence="3">
    <location>
        <begin position="1"/>
        <end position="30"/>
    </location>
</feature>
<feature type="compositionally biased region" description="Acidic residues" evidence="1">
    <location>
        <begin position="172"/>
        <end position="181"/>
    </location>
</feature>
<name>A0A5C5X528_9PLAN</name>
<dbReference type="RefSeq" id="WP_146508280.1">
    <property type="nucleotide sequence ID" value="NZ_SIHI01000001.1"/>
</dbReference>
<organism evidence="4 5">
    <name type="scientific">Thalassoglobus neptunius</name>
    <dbReference type="NCBI Taxonomy" id="1938619"/>
    <lineage>
        <taxon>Bacteria</taxon>
        <taxon>Pseudomonadati</taxon>
        <taxon>Planctomycetota</taxon>
        <taxon>Planctomycetia</taxon>
        <taxon>Planctomycetales</taxon>
        <taxon>Planctomycetaceae</taxon>
        <taxon>Thalassoglobus</taxon>
    </lineage>
</organism>
<evidence type="ECO:0000313" key="4">
    <source>
        <dbReference type="EMBL" id="TWT58116.1"/>
    </source>
</evidence>
<protein>
    <submittedName>
        <fullName evidence="4">Uncharacterized protein</fullName>
    </submittedName>
</protein>
<feature type="compositionally biased region" description="Polar residues" evidence="1">
    <location>
        <begin position="138"/>
        <end position="148"/>
    </location>
</feature>
<proteinExistence type="predicted"/>
<evidence type="ECO:0000256" key="3">
    <source>
        <dbReference type="SAM" id="SignalP"/>
    </source>
</evidence>
<dbReference type="Proteomes" id="UP000317243">
    <property type="component" value="Unassembled WGS sequence"/>
</dbReference>
<keyword evidence="2" id="KW-0812">Transmembrane</keyword>
<keyword evidence="2" id="KW-0472">Membrane</keyword>
<keyword evidence="2" id="KW-1133">Transmembrane helix</keyword>
<sequence length="317" mass="33759" precursor="true">MGTSIHLRFRAMWALVAAMCLFFASGTVWGQSGNPPDDGDTELVFEFPVSALIQAQTGRVVRADLHRLGPGGIRYAPKNVLSSGIQLVFMGWDEVKVLNLPEISMKYSSDVSVQGFLESIADRTDLSIRNRHLYQDGNLPTGSMNSSDKLPPLEIPQSDEASSPPKMQSEESASDSPEEDVEILSGFNLNTESIVVICVSCGEEVTGNSESGQTCPHCGILWDNNPFIPEDRPVVAVNMGGYGDPGNAGGGGFQNPAQGNANVPGGGGGLAPVVAPESSNLQGGPTEITFANLPVWIKVAVFVVTSGVLYYSFFYLR</sequence>
<evidence type="ECO:0000256" key="1">
    <source>
        <dbReference type="SAM" id="MobiDB-lite"/>
    </source>
</evidence>
<dbReference type="OrthoDB" id="9892973at2"/>
<gene>
    <name evidence="4" type="ORF">KOR42_14870</name>
</gene>
<evidence type="ECO:0000313" key="5">
    <source>
        <dbReference type="Proteomes" id="UP000317243"/>
    </source>
</evidence>
<comment type="caution">
    <text evidence="4">The sequence shown here is derived from an EMBL/GenBank/DDBJ whole genome shotgun (WGS) entry which is preliminary data.</text>
</comment>
<keyword evidence="3" id="KW-0732">Signal</keyword>
<dbReference type="EMBL" id="SIHI01000001">
    <property type="protein sequence ID" value="TWT58116.1"/>
    <property type="molecule type" value="Genomic_DNA"/>
</dbReference>
<keyword evidence="5" id="KW-1185">Reference proteome</keyword>
<dbReference type="AlphaFoldDB" id="A0A5C5X528"/>
<reference evidence="4 5" key="1">
    <citation type="submission" date="2019-02" db="EMBL/GenBank/DDBJ databases">
        <title>Deep-cultivation of Planctomycetes and their phenomic and genomic characterization uncovers novel biology.</title>
        <authorList>
            <person name="Wiegand S."/>
            <person name="Jogler M."/>
            <person name="Boedeker C."/>
            <person name="Pinto D."/>
            <person name="Vollmers J."/>
            <person name="Rivas-Marin E."/>
            <person name="Kohn T."/>
            <person name="Peeters S.H."/>
            <person name="Heuer A."/>
            <person name="Rast P."/>
            <person name="Oberbeckmann S."/>
            <person name="Bunk B."/>
            <person name="Jeske O."/>
            <person name="Meyerdierks A."/>
            <person name="Storesund J.E."/>
            <person name="Kallscheuer N."/>
            <person name="Luecker S."/>
            <person name="Lage O.M."/>
            <person name="Pohl T."/>
            <person name="Merkel B.J."/>
            <person name="Hornburger P."/>
            <person name="Mueller R.-W."/>
            <person name="Bruemmer F."/>
            <person name="Labrenz M."/>
            <person name="Spormann A.M."/>
            <person name="Op Den Camp H."/>
            <person name="Overmann J."/>
            <person name="Amann R."/>
            <person name="Jetten M.S.M."/>
            <person name="Mascher T."/>
            <person name="Medema M.H."/>
            <person name="Devos D.P."/>
            <person name="Kaster A.-K."/>
            <person name="Ovreas L."/>
            <person name="Rohde M."/>
            <person name="Galperin M.Y."/>
            <person name="Jogler C."/>
        </authorList>
    </citation>
    <scope>NUCLEOTIDE SEQUENCE [LARGE SCALE GENOMIC DNA]</scope>
    <source>
        <strain evidence="4 5">KOR42</strain>
    </source>
</reference>
<evidence type="ECO:0000256" key="2">
    <source>
        <dbReference type="SAM" id="Phobius"/>
    </source>
</evidence>
<accession>A0A5C5X528</accession>
<feature type="region of interest" description="Disordered" evidence="1">
    <location>
        <begin position="135"/>
        <end position="181"/>
    </location>
</feature>
<feature type="transmembrane region" description="Helical" evidence="2">
    <location>
        <begin position="295"/>
        <end position="316"/>
    </location>
</feature>